<organism evidence="10 11">
    <name type="scientific">Nicotiana tabacum</name>
    <name type="common">Common tobacco</name>
    <dbReference type="NCBI Taxonomy" id="4097"/>
    <lineage>
        <taxon>Eukaryota</taxon>
        <taxon>Viridiplantae</taxon>
        <taxon>Streptophyta</taxon>
        <taxon>Embryophyta</taxon>
        <taxon>Tracheophyta</taxon>
        <taxon>Spermatophyta</taxon>
        <taxon>Magnoliopsida</taxon>
        <taxon>eudicotyledons</taxon>
        <taxon>Gunneridae</taxon>
        <taxon>Pentapetalae</taxon>
        <taxon>asterids</taxon>
        <taxon>lamiids</taxon>
        <taxon>Solanales</taxon>
        <taxon>Solanaceae</taxon>
        <taxon>Nicotianoideae</taxon>
        <taxon>Nicotianeae</taxon>
        <taxon>Nicotiana</taxon>
    </lineage>
</organism>
<dbReference type="GO" id="GO:0018025">
    <property type="term" value="F:calmodulin-lysine N-methyltransferase activity"/>
    <property type="evidence" value="ECO:0007669"/>
    <property type="project" value="UniProtKB-EC"/>
</dbReference>
<dbReference type="GO" id="GO:0005634">
    <property type="term" value="C:nucleus"/>
    <property type="evidence" value="ECO:0007669"/>
    <property type="project" value="UniProtKB-SubCell"/>
</dbReference>
<dbReference type="InterPro" id="IPR025800">
    <property type="entry name" value="CaM-Lys-N-MeTrfase"/>
</dbReference>
<dbReference type="GO" id="GO:0032259">
    <property type="term" value="P:methylation"/>
    <property type="evidence" value="ECO:0007669"/>
    <property type="project" value="UniProtKB-KW"/>
</dbReference>
<evidence type="ECO:0000256" key="2">
    <source>
        <dbReference type="ARBA" id="ARBA00004496"/>
    </source>
</evidence>
<evidence type="ECO:0000256" key="5">
    <source>
        <dbReference type="ARBA" id="ARBA00022490"/>
    </source>
</evidence>
<keyword evidence="8" id="KW-0539">Nucleus</keyword>
<dbReference type="SUPFAM" id="SSF53335">
    <property type="entry name" value="S-adenosyl-L-methionine-dependent methyltransferases"/>
    <property type="match status" value="1"/>
</dbReference>
<dbReference type="OrthoDB" id="413520at2759"/>
<evidence type="ECO:0000256" key="6">
    <source>
        <dbReference type="ARBA" id="ARBA00022603"/>
    </source>
</evidence>
<feature type="region of interest" description="Disordered" evidence="9">
    <location>
        <begin position="26"/>
        <end position="45"/>
    </location>
</feature>
<dbReference type="RefSeq" id="XP_016473840.1">
    <property type="nucleotide sequence ID" value="XM_016618354.1"/>
</dbReference>
<dbReference type="InterPro" id="IPR019410">
    <property type="entry name" value="Methyltransf_16"/>
</dbReference>
<keyword evidence="7" id="KW-0808">Transferase</keyword>
<dbReference type="PANTHER" id="PTHR13539:SF3">
    <property type="entry name" value="CALMODULIN-LYSINE N-METHYLTRANSFERASE"/>
    <property type="match status" value="1"/>
</dbReference>
<dbReference type="Pfam" id="PF10294">
    <property type="entry name" value="Methyltransf_16"/>
    <property type="match status" value="1"/>
</dbReference>
<reference evidence="10" key="1">
    <citation type="journal article" date="2014" name="Nat. Commun.">
        <title>The tobacco genome sequence and its comparison with those of tomato and potato.</title>
        <authorList>
            <person name="Sierro N."/>
            <person name="Battey J.N."/>
            <person name="Ouadi S."/>
            <person name="Bakaher N."/>
            <person name="Bovet L."/>
            <person name="Willig A."/>
            <person name="Goepfert S."/>
            <person name="Peitsch M.C."/>
            <person name="Ivanov N.V."/>
        </authorList>
    </citation>
    <scope>NUCLEOTIDE SEQUENCE [LARGE SCALE GENOMIC DNA]</scope>
</reference>
<comment type="subcellular location">
    <subcellularLocation>
        <location evidence="2">Cytoplasm</location>
    </subcellularLocation>
    <subcellularLocation>
        <location evidence="1">Nucleus</location>
    </subcellularLocation>
</comment>
<evidence type="ECO:0000256" key="4">
    <source>
        <dbReference type="ARBA" id="ARBA00020594"/>
    </source>
</evidence>
<sequence>MGMRPIRCRSFGSKNCDVKYGETVRRGNSRPRIGKMEANSRSTSTSNASSLRWKILKRAILGGPSSNSDNQSEVGIQRVSRKATHSFNLIPCRVMKDSPDEILDSSLSENNQLHNSRDAVFCYTLPVANSPQLLLRQRVDEIADLSDFEVCNKYDIDNTGLVCQWPSEEVLAYYCLSHPDMFRQKRVIELGSGYGLAGLAVAMTTEALEVIISDGNPQVVGYIQHNINANSGGFGSTEVKPLMLHWGQDKDSNFSNKFDIIIASDCTFFKEFHQELAETIKLLLKKEVSSEAILFSPKRGDSLDKFLLKVKDIGLRFSVEEIYHTEVWKRHQGFVNGDDSWPNYEMDHCYPLLVRIMG</sequence>
<reference evidence="11" key="2">
    <citation type="submission" date="2025-08" db="UniProtKB">
        <authorList>
            <consortium name="RefSeq"/>
        </authorList>
    </citation>
    <scope>IDENTIFICATION</scope>
    <source>
        <tissue evidence="11">Leaf</tissue>
    </source>
</reference>
<gene>
    <name evidence="11" type="primary">LOC107795679</name>
</gene>
<name>A0A1S4AAZ5_TOBAC</name>
<evidence type="ECO:0000256" key="9">
    <source>
        <dbReference type="SAM" id="MobiDB-lite"/>
    </source>
</evidence>
<proteinExistence type="predicted"/>
<evidence type="ECO:0000313" key="10">
    <source>
        <dbReference type="Proteomes" id="UP000790787"/>
    </source>
</evidence>
<dbReference type="OMA" id="WNLHRSY"/>
<keyword evidence="6" id="KW-0489">Methyltransferase</keyword>
<keyword evidence="10" id="KW-1185">Reference proteome</keyword>
<keyword evidence="5" id="KW-0963">Cytoplasm</keyword>
<accession>A0A1S4AAZ5</accession>
<dbReference type="GeneID" id="107795679"/>
<evidence type="ECO:0000256" key="3">
    <source>
        <dbReference type="ARBA" id="ARBA00011914"/>
    </source>
</evidence>
<evidence type="ECO:0000256" key="7">
    <source>
        <dbReference type="ARBA" id="ARBA00022679"/>
    </source>
</evidence>
<dbReference type="Gene3D" id="3.40.50.150">
    <property type="entry name" value="Vaccinia Virus protein VP39"/>
    <property type="match status" value="1"/>
</dbReference>
<evidence type="ECO:0000256" key="8">
    <source>
        <dbReference type="ARBA" id="ARBA00023242"/>
    </source>
</evidence>
<dbReference type="RefSeq" id="XP_016473840.1">
    <property type="nucleotide sequence ID" value="XM_016618354.2"/>
</dbReference>
<evidence type="ECO:0000256" key="1">
    <source>
        <dbReference type="ARBA" id="ARBA00004123"/>
    </source>
</evidence>
<dbReference type="AlphaFoldDB" id="A0A1S4AAZ5"/>
<dbReference type="InterPro" id="IPR029063">
    <property type="entry name" value="SAM-dependent_MTases_sf"/>
</dbReference>
<dbReference type="EC" id="2.1.1.60" evidence="3"/>
<dbReference type="Proteomes" id="UP000790787">
    <property type="component" value="Chromosome 3"/>
</dbReference>
<dbReference type="GO" id="GO:0005737">
    <property type="term" value="C:cytoplasm"/>
    <property type="evidence" value="ECO:0007669"/>
    <property type="project" value="UniProtKB-SubCell"/>
</dbReference>
<dbReference type="CDD" id="cd02440">
    <property type="entry name" value="AdoMet_MTases"/>
    <property type="match status" value="1"/>
</dbReference>
<evidence type="ECO:0000313" key="11">
    <source>
        <dbReference type="RefSeq" id="XP_016473840.1"/>
    </source>
</evidence>
<dbReference type="PANTHER" id="PTHR13539">
    <property type="entry name" value="CALMODULIN-LYSINE N-METHYLTRANSFERASE"/>
    <property type="match status" value="1"/>
</dbReference>
<protein>
    <recommendedName>
        <fullName evidence="4">Calmodulin-lysine N-methyltransferase</fullName>
        <ecNumber evidence="3">2.1.1.60</ecNumber>
    </recommendedName>
</protein>